<dbReference type="Gene3D" id="1.10.260.40">
    <property type="entry name" value="lambda repressor-like DNA-binding domains"/>
    <property type="match status" value="1"/>
</dbReference>
<comment type="catalytic activity">
    <reaction evidence="12">
        <text>D-ribose + ATP = D-ribose 5-phosphate + ADP + H(+)</text>
        <dbReference type="Rhea" id="RHEA:13697"/>
        <dbReference type="ChEBI" id="CHEBI:15378"/>
        <dbReference type="ChEBI" id="CHEBI:30616"/>
        <dbReference type="ChEBI" id="CHEBI:47013"/>
        <dbReference type="ChEBI" id="CHEBI:78346"/>
        <dbReference type="ChEBI" id="CHEBI:456216"/>
        <dbReference type="EC" id="2.7.1.15"/>
    </reaction>
</comment>
<feature type="active site" description="Proton acceptor" evidence="12">
    <location>
        <position position="571"/>
    </location>
</feature>
<proteinExistence type="inferred from homology"/>
<evidence type="ECO:0000256" key="5">
    <source>
        <dbReference type="ARBA" id="ARBA00022723"/>
    </source>
</evidence>
<keyword evidence="6 12" id="KW-0547">Nucleotide-binding</keyword>
<comment type="caution">
    <text evidence="12">Lacks conserved residue(s) required for the propagation of feature annotation.</text>
</comment>
<dbReference type="PANTHER" id="PTHR10584">
    <property type="entry name" value="SUGAR KINASE"/>
    <property type="match status" value="1"/>
</dbReference>
<evidence type="ECO:0000256" key="7">
    <source>
        <dbReference type="ARBA" id="ARBA00022777"/>
    </source>
</evidence>
<keyword evidence="4 12" id="KW-0808">Transferase</keyword>
<comment type="cofactor">
    <cofactor evidence="12">
        <name>Mg(2+)</name>
        <dbReference type="ChEBI" id="CHEBI:18420"/>
    </cofactor>
    <text evidence="12">Requires a divalent cation, most likely magnesium in vivo, as an electrophilic catalyst to aid phosphoryl group transfer. It is the chelate of the metal and the nucleotide that is the actual substrate.</text>
</comment>
<dbReference type="GO" id="GO:0004747">
    <property type="term" value="F:ribokinase activity"/>
    <property type="evidence" value="ECO:0007669"/>
    <property type="project" value="UniProtKB-UniRule"/>
</dbReference>
<dbReference type="CDD" id="cd01392">
    <property type="entry name" value="HTH_LacI"/>
    <property type="match status" value="1"/>
</dbReference>
<keyword evidence="9 12" id="KW-0460">Magnesium</keyword>
<feature type="binding site" evidence="12">
    <location>
        <position position="604"/>
    </location>
    <ligand>
        <name>K(+)</name>
        <dbReference type="ChEBI" id="CHEBI:29103"/>
    </ligand>
</feature>
<dbReference type="Pfam" id="PF00294">
    <property type="entry name" value="PfkB"/>
    <property type="match status" value="1"/>
</dbReference>
<dbReference type="SUPFAM" id="SSF53613">
    <property type="entry name" value="Ribokinase-like"/>
    <property type="match status" value="1"/>
</dbReference>
<dbReference type="InterPro" id="IPR000843">
    <property type="entry name" value="HTH_LacI"/>
</dbReference>
<dbReference type="GO" id="GO:0005737">
    <property type="term" value="C:cytoplasm"/>
    <property type="evidence" value="ECO:0007669"/>
    <property type="project" value="UniProtKB-SubCell"/>
</dbReference>
<name>A0A1R4KFK1_9LACT</name>
<evidence type="ECO:0000256" key="4">
    <source>
        <dbReference type="ARBA" id="ARBA00022679"/>
    </source>
</evidence>
<feature type="binding site" evidence="12">
    <location>
        <position position="567"/>
    </location>
    <ligand>
        <name>K(+)</name>
        <dbReference type="ChEBI" id="CHEBI:29103"/>
    </ligand>
</feature>
<evidence type="ECO:0000313" key="14">
    <source>
        <dbReference type="EMBL" id="SJN43007.1"/>
    </source>
</evidence>
<dbReference type="InterPro" id="IPR002173">
    <property type="entry name" value="Carboh/pur_kinase_PfkB_CS"/>
</dbReference>
<dbReference type="PRINTS" id="PR00036">
    <property type="entry name" value="HTHLACI"/>
</dbReference>
<dbReference type="EC" id="2.7.1.15" evidence="2 12"/>
<comment type="similarity">
    <text evidence="1">Belongs to the carbohydrate kinase pfkB family.</text>
</comment>
<evidence type="ECO:0000259" key="13">
    <source>
        <dbReference type="PROSITE" id="PS50932"/>
    </source>
</evidence>
<evidence type="ECO:0000256" key="10">
    <source>
        <dbReference type="ARBA" id="ARBA00022958"/>
    </source>
</evidence>
<feature type="binding site" evidence="12">
    <location>
        <position position="606"/>
    </location>
    <ligand>
        <name>K(+)</name>
        <dbReference type="ChEBI" id="CHEBI:29103"/>
    </ligand>
</feature>
<feature type="binding site" evidence="12">
    <location>
        <position position="610"/>
    </location>
    <ligand>
        <name>K(+)</name>
        <dbReference type="ChEBI" id="CHEBI:29103"/>
    </ligand>
</feature>
<evidence type="ECO:0000256" key="11">
    <source>
        <dbReference type="ARBA" id="ARBA00023277"/>
    </source>
</evidence>
<feature type="binding site" evidence="12">
    <location>
        <position position="507"/>
    </location>
    <ligand>
        <name>ATP</name>
        <dbReference type="ChEBI" id="CHEBI:30616"/>
    </ligand>
</feature>
<gene>
    <name evidence="12" type="primary">rbsK</name>
    <name evidence="14" type="ORF">FM115_09790</name>
</gene>
<feature type="binding site" evidence="12">
    <location>
        <position position="463"/>
    </location>
    <ligand>
        <name>substrate</name>
    </ligand>
</feature>
<comment type="similarity">
    <text evidence="12">Belongs to the carbohydrate kinase PfkB family. Ribokinase subfamily.</text>
</comment>
<dbReference type="SUPFAM" id="SSF53822">
    <property type="entry name" value="Periplasmic binding protein-like I"/>
    <property type="match status" value="1"/>
</dbReference>
<dbReference type="InterPro" id="IPR002139">
    <property type="entry name" value="Ribo/fructo_kinase"/>
</dbReference>
<dbReference type="PANTHER" id="PTHR10584:SF166">
    <property type="entry name" value="RIBOKINASE"/>
    <property type="match status" value="1"/>
</dbReference>
<keyword evidence="11 12" id="KW-0119">Carbohydrate metabolism</keyword>
<comment type="activity regulation">
    <text evidence="12">Activated by a monovalent cation that binds near, but not in, the active site. The most likely occupant of the site in vivo is potassium. Ion binding induces a conformational change that may alter substrate affinity.</text>
</comment>
<keyword evidence="7 12" id="KW-0418">Kinase</keyword>
<evidence type="ECO:0000256" key="2">
    <source>
        <dbReference type="ARBA" id="ARBA00012035"/>
    </source>
</evidence>
<dbReference type="SUPFAM" id="SSF47413">
    <property type="entry name" value="lambda repressor-like DNA-binding domains"/>
    <property type="match status" value="1"/>
</dbReference>
<keyword evidence="5 12" id="KW-0479">Metal-binding</keyword>
<reference evidence="14 15" key="1">
    <citation type="submission" date="2017-02" db="EMBL/GenBank/DDBJ databases">
        <authorList>
            <person name="Peterson S.W."/>
        </authorList>
    </citation>
    <scope>NUCLEOTIDE SEQUENCE [LARGE SCALE GENOMIC DNA]</scope>
    <source>
        <strain evidence="14 15">42ea</strain>
    </source>
</reference>
<dbReference type="PROSITE" id="PS00583">
    <property type="entry name" value="PFKB_KINASES_1"/>
    <property type="match status" value="1"/>
</dbReference>
<dbReference type="SMART" id="SM00354">
    <property type="entry name" value="HTH_LACI"/>
    <property type="match status" value="1"/>
</dbReference>
<dbReference type="PROSITE" id="PS50932">
    <property type="entry name" value="HTH_LACI_2"/>
    <property type="match status" value="1"/>
</dbReference>
<evidence type="ECO:0000256" key="1">
    <source>
        <dbReference type="ARBA" id="ARBA00005380"/>
    </source>
</evidence>
<dbReference type="InterPro" id="IPR001761">
    <property type="entry name" value="Peripla_BP/Lac1_sug-bd_dom"/>
</dbReference>
<dbReference type="Pfam" id="PF00356">
    <property type="entry name" value="LacI"/>
    <property type="match status" value="1"/>
</dbReference>
<dbReference type="GO" id="GO:0019303">
    <property type="term" value="P:D-ribose catabolic process"/>
    <property type="evidence" value="ECO:0007669"/>
    <property type="project" value="UniProtKB-UniRule"/>
</dbReference>
<feature type="binding site" evidence="12">
    <location>
        <begin position="539"/>
        <end position="544"/>
    </location>
    <ligand>
        <name>ATP</name>
        <dbReference type="ChEBI" id="CHEBI:30616"/>
    </ligand>
</feature>
<dbReference type="CDD" id="cd01174">
    <property type="entry name" value="ribokinase"/>
    <property type="match status" value="1"/>
</dbReference>
<comment type="function">
    <text evidence="12">Catalyzes the phosphorylation of ribose at O-5 in a reaction requiring ATP and magnesium. The resulting D-ribose-5-phosphate can then be used either for sythesis of nucleotides, histidine, and tryptophan, or as a component of the pentose phosphate pathway.</text>
</comment>
<comment type="subcellular location">
    <subcellularLocation>
        <location evidence="12">Cytoplasm</location>
    </subcellularLocation>
</comment>
<feature type="binding site" evidence="12">
    <location>
        <begin position="362"/>
        <end position="366"/>
    </location>
    <ligand>
        <name>substrate</name>
    </ligand>
</feature>
<dbReference type="InterPro" id="IPR011877">
    <property type="entry name" value="Ribokinase"/>
</dbReference>
<feature type="domain" description="HTH lacI-type" evidence="13">
    <location>
        <begin position="1"/>
        <end position="56"/>
    </location>
</feature>
<dbReference type="AlphaFoldDB" id="A0A1R4KFK1"/>
<dbReference type="UniPathway" id="UPA00916">
    <property type="reaction ID" value="UER00889"/>
</dbReference>
<feature type="binding site" evidence="12">
    <location>
        <position position="565"/>
    </location>
    <ligand>
        <name>K(+)</name>
        <dbReference type="ChEBI" id="CHEBI:29103"/>
    </ligand>
</feature>
<organism evidence="14 15">
    <name type="scientific">Marinilactibacillus psychrotolerans 42ea</name>
    <dbReference type="NCBI Taxonomy" id="1255609"/>
    <lineage>
        <taxon>Bacteria</taxon>
        <taxon>Bacillati</taxon>
        <taxon>Bacillota</taxon>
        <taxon>Bacilli</taxon>
        <taxon>Lactobacillales</taxon>
        <taxon>Carnobacteriaceae</taxon>
        <taxon>Marinilactibacillus</taxon>
    </lineage>
</organism>
<comment type="subunit">
    <text evidence="12">Homodimer.</text>
</comment>
<dbReference type="Gene3D" id="3.40.50.2300">
    <property type="match status" value="2"/>
</dbReference>
<dbReference type="PRINTS" id="PR00990">
    <property type="entry name" value="RIBOKINASE"/>
</dbReference>
<sequence>MNIKDIAKLAGVSASTVSKIVNKKDQSISKTTRERVLKIVNEYNYTPYSSGINTTTSTGIIGVLINSSIVNNSTLNGIICETQNRGYSPLILNSYEELDQELKNITSLVNKQVDGIIWEPVNSEDSKNKNYLNSLGIPIVLLGDFEDAVSLKLPNEMAAYFLTNQLIINKHEKIACIIDKKIKNKAFITGYKKALFEHNLPFHESLIISHLDKTINDFIINGQITGIVSSHFNKSIELQDLTTRSGLKPPQNYSLISIRNDYDFQFHNNENKISTVTLNNSNFGKHICRTLLNLIANIDTIEPYEEKIELDNLNSIGFPHNYTKAKILVIGSINMDTYLYSPKLPYKGTPNFLSSLTKLPGGKGFNQAIGTANLGEEVRLIGCLGSDMNSNVIFQELEKKEISTSGLNRSDDTDTGQAYVFVESSGDSIISILPGANSDLSPKQISKNKNLFSGAKFCLIQTEIPIESVERACFIAKELSIKIILKPSASELIPDTILDKIDYFIPNEDEISYLCPNLNTIEEKAEYLLAKGVKCVIVTLGKKGCLLKTANIEKYFPASDFTATDSTGASDAFISALASYLLKEYSLEKAIQIAIIAAGFSVSRDGVINSLVDNNTLESYIAKKNPELLVKS</sequence>
<keyword evidence="12" id="KW-0963">Cytoplasm</keyword>
<dbReference type="RefSeq" id="WP_087059748.1">
    <property type="nucleotide sequence ID" value="NZ_FUKW01000136.1"/>
</dbReference>
<dbReference type="Pfam" id="PF00532">
    <property type="entry name" value="Peripla_BP_1"/>
    <property type="match status" value="1"/>
</dbReference>
<protein>
    <recommendedName>
        <fullName evidence="3 12">Ribokinase</fullName>
        <shortName evidence="12">RK</shortName>
        <ecNumber evidence="2 12">2.7.1.15</ecNumber>
    </recommendedName>
</protein>
<accession>A0A1R4KFK1</accession>
<comment type="pathway">
    <text evidence="12">Carbohydrate metabolism; D-ribose degradation; D-ribose 5-phosphate from beta-D-ribopyranose: step 2/2.</text>
</comment>
<evidence type="ECO:0000256" key="8">
    <source>
        <dbReference type="ARBA" id="ARBA00022840"/>
    </source>
</evidence>
<dbReference type="InterPro" id="IPR010982">
    <property type="entry name" value="Lambda_DNA-bd_dom_sf"/>
</dbReference>
<evidence type="ECO:0000256" key="3">
    <source>
        <dbReference type="ARBA" id="ARBA00016943"/>
    </source>
</evidence>
<evidence type="ECO:0000256" key="6">
    <source>
        <dbReference type="ARBA" id="ARBA00022741"/>
    </source>
</evidence>
<feature type="binding site" evidence="12">
    <location>
        <position position="571"/>
    </location>
    <ligand>
        <name>substrate</name>
    </ligand>
</feature>
<dbReference type="GO" id="GO:0003677">
    <property type="term" value="F:DNA binding"/>
    <property type="evidence" value="ECO:0007669"/>
    <property type="project" value="InterPro"/>
</dbReference>
<feature type="binding site" evidence="12">
    <location>
        <position position="601"/>
    </location>
    <ligand>
        <name>K(+)</name>
        <dbReference type="ChEBI" id="CHEBI:29103"/>
    </ligand>
</feature>
<keyword evidence="8 12" id="KW-0067">ATP-binding</keyword>
<dbReference type="InterPro" id="IPR029056">
    <property type="entry name" value="Ribokinase-like"/>
</dbReference>
<dbReference type="InterPro" id="IPR028082">
    <property type="entry name" value="Peripla_BP_I"/>
</dbReference>
<dbReference type="GO" id="GO:0046872">
    <property type="term" value="F:metal ion binding"/>
    <property type="evidence" value="ECO:0007669"/>
    <property type="project" value="UniProtKB-KW"/>
</dbReference>
<evidence type="ECO:0000256" key="12">
    <source>
        <dbReference type="HAMAP-Rule" id="MF_01987"/>
    </source>
</evidence>
<dbReference type="GO" id="GO:0006355">
    <property type="term" value="P:regulation of DNA-templated transcription"/>
    <property type="evidence" value="ECO:0007669"/>
    <property type="project" value="InterPro"/>
</dbReference>
<feature type="binding site" evidence="12">
    <location>
        <begin position="334"/>
        <end position="336"/>
    </location>
    <ligand>
        <name>substrate</name>
    </ligand>
</feature>
<dbReference type="GO" id="GO:0005524">
    <property type="term" value="F:ATP binding"/>
    <property type="evidence" value="ECO:0007669"/>
    <property type="project" value="UniProtKB-UniRule"/>
</dbReference>
<dbReference type="Proteomes" id="UP000195611">
    <property type="component" value="Unassembled WGS sequence"/>
</dbReference>
<evidence type="ECO:0000256" key="9">
    <source>
        <dbReference type="ARBA" id="ARBA00022842"/>
    </source>
</evidence>
<dbReference type="HAMAP" id="MF_01987">
    <property type="entry name" value="Ribokinase"/>
    <property type="match status" value="1"/>
</dbReference>
<keyword evidence="10 12" id="KW-0630">Potassium</keyword>
<evidence type="ECO:0000313" key="15">
    <source>
        <dbReference type="Proteomes" id="UP000195611"/>
    </source>
</evidence>
<dbReference type="EMBL" id="FUKW01000136">
    <property type="protein sequence ID" value="SJN43007.1"/>
    <property type="molecule type" value="Genomic_DNA"/>
</dbReference>
<dbReference type="Gene3D" id="3.40.1190.20">
    <property type="match status" value="1"/>
</dbReference>
<dbReference type="InterPro" id="IPR011611">
    <property type="entry name" value="PfkB_dom"/>
</dbReference>
<dbReference type="PROSITE" id="PS00356">
    <property type="entry name" value="HTH_LACI_1"/>
    <property type="match status" value="1"/>
</dbReference>